<dbReference type="EMBL" id="JOJR01000004">
    <property type="protein sequence ID" value="RCN52955.1"/>
    <property type="molecule type" value="Genomic_DNA"/>
</dbReference>
<dbReference type="InterPro" id="IPR001382">
    <property type="entry name" value="Glyco_hydro_47"/>
</dbReference>
<evidence type="ECO:0000256" key="10">
    <source>
        <dbReference type="ARBA" id="ARBA00054385"/>
    </source>
</evidence>
<dbReference type="GO" id="GO:0005975">
    <property type="term" value="P:carbohydrate metabolic process"/>
    <property type="evidence" value="ECO:0007669"/>
    <property type="project" value="InterPro"/>
</dbReference>
<feature type="binding site" evidence="12">
    <location>
        <position position="487"/>
    </location>
    <ligand>
        <name>Ca(2+)</name>
        <dbReference type="ChEBI" id="CHEBI:29108"/>
    </ligand>
</feature>
<dbReference type="HAMAP" id="MF_00044">
    <property type="entry name" value="Asp_tRNA_synth_type1"/>
    <property type="match status" value="1"/>
</dbReference>
<evidence type="ECO:0000313" key="18">
    <source>
        <dbReference type="Proteomes" id="UP000252519"/>
    </source>
</evidence>
<dbReference type="InterPro" id="IPR036026">
    <property type="entry name" value="Seven-hairpin_glycosidases"/>
</dbReference>
<feature type="signal peptide" evidence="15">
    <location>
        <begin position="1"/>
        <end position="21"/>
    </location>
</feature>
<evidence type="ECO:0000256" key="1">
    <source>
        <dbReference type="ARBA" id="ARBA00004240"/>
    </source>
</evidence>
<comment type="similarity">
    <text evidence="2 13">Belongs to the glycosyl hydrolase 47 family.</text>
</comment>
<dbReference type="Proteomes" id="UP000252519">
    <property type="component" value="Unassembled WGS sequence"/>
</dbReference>
<dbReference type="GO" id="GO:0003676">
    <property type="term" value="F:nucleic acid binding"/>
    <property type="evidence" value="ECO:0007669"/>
    <property type="project" value="InterPro"/>
</dbReference>
<comment type="function">
    <text evidence="10">Involved in the endoplasmic reticulum-associated degradation (ERAD) pathway that targets misfolded glycoproteins for degradation in an N-glycan-dependent manner. May initiate ERAD by promoting the first mannose trimming step of ERAD substrates, from Man9GlcNAc2 to Man8GlcNAc2. Seems to recognize and bind to exposed hydrophobic regions in target proteins.</text>
</comment>
<evidence type="ECO:0000259" key="16">
    <source>
        <dbReference type="PROSITE" id="PS50862"/>
    </source>
</evidence>
<keyword evidence="12" id="KW-0479">Metal-binding</keyword>
<dbReference type="InterPro" id="IPR004365">
    <property type="entry name" value="NA-bd_OB_tRNA"/>
</dbReference>
<keyword evidence="4" id="KW-0547">Nucleotide-binding</keyword>
<feature type="active site" evidence="11">
    <location>
        <position position="252"/>
    </location>
</feature>
<dbReference type="PANTHER" id="PTHR45679">
    <property type="entry name" value="ER DEGRADATION-ENHANCING ALPHA-MANNOSIDASE-LIKE PROTEIN 2"/>
    <property type="match status" value="1"/>
</dbReference>
<dbReference type="InterPro" id="IPR044674">
    <property type="entry name" value="EDEM1/2/3"/>
</dbReference>
<dbReference type="GO" id="GO:0004812">
    <property type="term" value="F:aminoacyl-tRNA ligase activity"/>
    <property type="evidence" value="ECO:0007669"/>
    <property type="project" value="UniProtKB-KW"/>
</dbReference>
<dbReference type="GO" id="GO:0044322">
    <property type="term" value="C:endoplasmic reticulum quality control compartment"/>
    <property type="evidence" value="ECO:0007669"/>
    <property type="project" value="GOC"/>
</dbReference>
<dbReference type="NCBIfam" id="TIGR00459">
    <property type="entry name" value="aspS_bact"/>
    <property type="match status" value="1"/>
</dbReference>
<dbReference type="InterPro" id="IPR004115">
    <property type="entry name" value="GAD-like_sf"/>
</dbReference>
<dbReference type="STRING" id="29170.A0A368HCJ6"/>
<keyword evidence="3 17" id="KW-0436">Ligase</keyword>
<dbReference type="NCBIfam" id="NF001750">
    <property type="entry name" value="PRK00476.1"/>
    <property type="match status" value="1"/>
</dbReference>
<keyword evidence="5" id="KW-0256">Endoplasmic reticulum</keyword>
<dbReference type="InterPro" id="IPR047089">
    <property type="entry name" value="Asp-tRNA-ligase_1_N"/>
</dbReference>
<dbReference type="SUPFAM" id="SSF48225">
    <property type="entry name" value="Seven-hairpin glycosidases"/>
    <property type="match status" value="1"/>
</dbReference>
<dbReference type="PROSITE" id="PS50862">
    <property type="entry name" value="AA_TRNA_LIGASE_II"/>
    <property type="match status" value="1"/>
</dbReference>
<evidence type="ECO:0000256" key="5">
    <source>
        <dbReference type="ARBA" id="ARBA00022824"/>
    </source>
</evidence>
<feature type="active site" description="Proton donor" evidence="11">
    <location>
        <position position="345"/>
    </location>
</feature>
<evidence type="ECO:0000256" key="12">
    <source>
        <dbReference type="PIRSR" id="PIRSR601382-2"/>
    </source>
</evidence>
<dbReference type="SUPFAM" id="SSF50249">
    <property type="entry name" value="Nucleic acid-binding proteins"/>
    <property type="match status" value="1"/>
</dbReference>
<name>A0A368HCJ6_ANCCA</name>
<feature type="domain" description="Aminoacyl-transfer RNA synthetases class-II family profile" evidence="16">
    <location>
        <begin position="1045"/>
        <end position="1456"/>
    </location>
</feature>
<dbReference type="InterPro" id="IPR012340">
    <property type="entry name" value="NA-bd_OB-fold"/>
</dbReference>
<dbReference type="SUPFAM" id="SSF55681">
    <property type="entry name" value="Class II aaRS and biotin synthetases"/>
    <property type="match status" value="1"/>
</dbReference>
<evidence type="ECO:0000256" key="8">
    <source>
        <dbReference type="ARBA" id="ARBA00023146"/>
    </source>
</evidence>
<dbReference type="PRINTS" id="PR00747">
    <property type="entry name" value="GLYHDRLASE47"/>
</dbReference>
<proteinExistence type="inferred from homology"/>
<keyword evidence="15" id="KW-0732">Signal</keyword>
<evidence type="ECO:0000256" key="2">
    <source>
        <dbReference type="ARBA" id="ARBA00007658"/>
    </source>
</evidence>
<dbReference type="GO" id="GO:0004571">
    <property type="term" value="F:mannosyl-oligosaccharide 1,2-alpha-mannosidase activity"/>
    <property type="evidence" value="ECO:0007669"/>
    <property type="project" value="InterPro"/>
</dbReference>
<dbReference type="GO" id="GO:0005524">
    <property type="term" value="F:ATP binding"/>
    <property type="evidence" value="ECO:0007669"/>
    <property type="project" value="UniProtKB-KW"/>
</dbReference>
<evidence type="ECO:0000256" key="4">
    <source>
        <dbReference type="ARBA" id="ARBA00022741"/>
    </source>
</evidence>
<dbReference type="Gene3D" id="2.40.50.140">
    <property type="entry name" value="Nucleic acid-binding proteins"/>
    <property type="match status" value="1"/>
</dbReference>
<evidence type="ECO:0000256" key="15">
    <source>
        <dbReference type="SAM" id="SignalP"/>
    </source>
</evidence>
<dbReference type="GO" id="GO:0016020">
    <property type="term" value="C:membrane"/>
    <property type="evidence" value="ECO:0007669"/>
    <property type="project" value="InterPro"/>
</dbReference>
<dbReference type="Gene3D" id="3.30.930.10">
    <property type="entry name" value="Bira Bifunctional Protein, Domain 2"/>
    <property type="match status" value="1"/>
</dbReference>
<evidence type="ECO:0000256" key="6">
    <source>
        <dbReference type="ARBA" id="ARBA00022840"/>
    </source>
</evidence>
<dbReference type="InterPro" id="IPR012341">
    <property type="entry name" value="6hp_glycosidase-like_sf"/>
</dbReference>
<dbReference type="GO" id="GO:1904154">
    <property type="term" value="P:positive regulation of retrograde protein transport, ER to cytosol"/>
    <property type="evidence" value="ECO:0007669"/>
    <property type="project" value="UniProtKB-ARBA"/>
</dbReference>
<dbReference type="OrthoDB" id="8118055at2759"/>
<organism evidence="17 18">
    <name type="scientific">Ancylostoma caninum</name>
    <name type="common">Dog hookworm</name>
    <dbReference type="NCBI Taxonomy" id="29170"/>
    <lineage>
        <taxon>Eukaryota</taxon>
        <taxon>Metazoa</taxon>
        <taxon>Ecdysozoa</taxon>
        <taxon>Nematoda</taxon>
        <taxon>Chromadorea</taxon>
        <taxon>Rhabditida</taxon>
        <taxon>Rhabditina</taxon>
        <taxon>Rhabditomorpha</taxon>
        <taxon>Strongyloidea</taxon>
        <taxon>Ancylostomatidae</taxon>
        <taxon>Ancylostomatinae</taxon>
        <taxon>Ancylostoma</taxon>
    </lineage>
</organism>
<keyword evidence="13" id="KW-0326">Glycosidase</keyword>
<dbReference type="Gene3D" id="3.30.1360.30">
    <property type="entry name" value="GAD-like domain"/>
    <property type="match status" value="1"/>
</dbReference>
<reference evidence="17 18" key="1">
    <citation type="submission" date="2014-10" db="EMBL/GenBank/DDBJ databases">
        <title>Draft genome of the hookworm Ancylostoma caninum.</title>
        <authorList>
            <person name="Mitreva M."/>
        </authorList>
    </citation>
    <scope>NUCLEOTIDE SEQUENCE [LARGE SCALE GENOMIC DNA]</scope>
    <source>
        <strain evidence="17 18">Baltimore</strain>
    </source>
</reference>
<dbReference type="CDD" id="cd04317">
    <property type="entry name" value="EcAspRS_like_N"/>
    <property type="match status" value="1"/>
</dbReference>
<dbReference type="Pfam" id="PF01336">
    <property type="entry name" value="tRNA_anti-codon"/>
    <property type="match status" value="1"/>
</dbReference>
<evidence type="ECO:0000256" key="11">
    <source>
        <dbReference type="PIRSR" id="PIRSR601382-1"/>
    </source>
</evidence>
<keyword evidence="18" id="KW-1185">Reference proteome</keyword>
<feature type="compositionally biased region" description="Polar residues" evidence="14">
    <location>
        <begin position="636"/>
        <end position="645"/>
    </location>
</feature>
<dbReference type="InterPro" id="IPR004524">
    <property type="entry name" value="Asp-tRNA-ligase_1"/>
</dbReference>
<evidence type="ECO:0000256" key="7">
    <source>
        <dbReference type="ARBA" id="ARBA00022917"/>
    </source>
</evidence>
<dbReference type="GO" id="GO:1904380">
    <property type="term" value="P:endoplasmic reticulum mannose trimming"/>
    <property type="evidence" value="ECO:0007669"/>
    <property type="project" value="InterPro"/>
</dbReference>
<keyword evidence="8" id="KW-0030">Aminoacyl-tRNA synthetase</keyword>
<evidence type="ECO:0000313" key="17">
    <source>
        <dbReference type="EMBL" id="RCN52955.1"/>
    </source>
</evidence>
<feature type="chain" id="PRO_5016661397" description="alpha-1,2-Mannosidase" evidence="15">
    <location>
        <begin position="22"/>
        <end position="1507"/>
    </location>
</feature>
<feature type="active site" description="Proton donor" evidence="11">
    <location>
        <position position="110"/>
    </location>
</feature>
<feature type="active site" evidence="11">
    <location>
        <position position="365"/>
    </location>
</feature>
<dbReference type="Pfam" id="PF01532">
    <property type="entry name" value="Glyco_hydro_47"/>
    <property type="match status" value="1"/>
</dbReference>
<evidence type="ECO:0000256" key="3">
    <source>
        <dbReference type="ARBA" id="ARBA00022598"/>
    </source>
</evidence>
<gene>
    <name evidence="17" type="ORF">ANCCAN_00950</name>
</gene>
<comment type="caution">
    <text evidence="17">The sequence shown here is derived from an EMBL/GenBank/DDBJ whole genome shotgun (WGS) entry which is preliminary data.</text>
</comment>
<dbReference type="InterPro" id="IPR004364">
    <property type="entry name" value="Aa-tRNA-synt_II"/>
</dbReference>
<keyword evidence="13" id="KW-0378">Hydrolase</keyword>
<feature type="region of interest" description="Disordered" evidence="14">
    <location>
        <begin position="595"/>
        <end position="678"/>
    </location>
</feature>
<dbReference type="InterPro" id="IPR045864">
    <property type="entry name" value="aa-tRNA-synth_II/BPL/LPL"/>
</dbReference>
<dbReference type="FunFam" id="1.50.10.10:FF:000015">
    <property type="entry name" value="alpha-1,2-Mannosidase"/>
    <property type="match status" value="1"/>
</dbReference>
<sequence>MFLRQGAWLLLLSCCSSVEFSDELMTKYREKVREMFYHAYNGYLNHAFPLDELKPITCKGQDTWGSFSLSLVDALDTLIVMGNTTEFRRAVDLVLKSVRTDANVNVSVFETNIRIVGGLVSAHMLSGRVEGMVLEDGWPCSGPLLRLAEAMAARLLPAFNTETGMPYGTVNLKYGVPKRETPITCTAGVGTFIVEFGALSRLTGDPRFERVALRALESLWRTRSSLGLVGNHINVRTGQWTATDTGIGAGVDSYFEYLVKGALLFQRPALMEQFQEYLAATNRYVRKGDWFLWVNMHKATVSLPIFQALEAFWPGLLTMVGEVEDASRIMLQYSQVIRQYGFPPEFYNIQSSVSEKRTAFPLRPEFVESLMYLYRATQDPLYLELGAQVVDGSWIQVKAHHTSVDIRSFQAIEHSAKTPCGYATINNVNDHSIEDRMESFFLAETTKYLYLLFDPDNFLHNDGLKARIVDTPNGECVIDAGGYIFNTEAHPIDPGIVHCCSAQRQAEREAVQKWEDQYDLLSILDHHDSISPTHLHKESLPEFLAGLKKIREDPRYFEEADSNCKPSDDEDIEYEVDESLLDEIPEMPAEFHKTEGAADAAANQRNSENESSSNDTAAIPEPAVEEAGTREDNEKATNSAATTQNPEKEASAQIPAPVEENRDAKEATTPTLPTRGGALRMWKTKLTQNDIMQKVRALIHQARLHDEEKQEQGEVSNSAERLGRRKQILKILAASGIVPIGGGDLIKEAKELDDEYFEELKRREERAKMAATVPVVTAMCRNCCYPTDEIGESVGYRYLMNSVYKTHIYRKREIECEIGPLCWPYEEPRIEDNYRNVAPEVSADAWLPGDVPLELFYYPSSLTSFEMVDVSEYKFDLLLTPPLGFSYKFIGMIKRCLCSTFWRRYSVNAYTVRTHNCGELSKKDEGARVCVMGWLAYKRMNRFLVLRDAYGSVQATVAPDSYYAKVVKDLPYESVVQVEGSVIDRGENKNLKMKTGEIEIDVSKLTVLNYATPQLPMLPDTESSEKTRLSYRYIDLRSSRMQRALRLRSNVVHRMRRFLVEEAKFVDVETPTLFRRTPGGAAEFIVPAPPPNHGRCYSLPQSPQQFKQLLMVGGIDRYFQIARCYRDEGSKGDRQPEFTQVDLELSFTNQEGIMTLVENMLMSSWPEDMEDLKPTAPFPRLSYNDAMRLYGSDKPDMRIPWKIEECTEMLGWLIIFTFISFSGPLRSPNSKEGWTARLIVCKGQAKHITNSVKKEFKRILGMNKLSRPFAIFDRSKDVWFKNVDATKLIECYGVEDGDCVVFSWGDEEGVQWTLGQLRNMVADAGGLRKQRKICAHWIVDFPLFSVEDDKLVSTHHPFTAPVPEHREWLNDPSKIHKITGQHYDLVLNGVELGGGSIRIHNPQEQAHVLKILGEETEELDHLLDALSFGAPPHGGFAIGLDRYIALLVAEGDPSLPVREVIAFPKSKEGRDLMCRAPVAPNSDQLARYGVRFEETSEDDTSKLAFRT</sequence>
<dbReference type="GO" id="GO:0005509">
    <property type="term" value="F:calcium ion binding"/>
    <property type="evidence" value="ECO:0007669"/>
    <property type="project" value="InterPro"/>
</dbReference>
<dbReference type="InterPro" id="IPR006195">
    <property type="entry name" value="aa-tRNA-synth_II"/>
</dbReference>
<protein>
    <recommendedName>
        <fullName evidence="13">alpha-1,2-Mannosidase</fullName>
        <ecNumber evidence="13">3.2.1.-</ecNumber>
    </recommendedName>
</protein>
<evidence type="ECO:0000256" key="9">
    <source>
        <dbReference type="ARBA" id="ARBA00023180"/>
    </source>
</evidence>
<keyword evidence="7" id="KW-0648">Protein biosynthesis</keyword>
<dbReference type="GO" id="GO:0006418">
    <property type="term" value="P:tRNA aminoacylation for protein translation"/>
    <property type="evidence" value="ECO:0007669"/>
    <property type="project" value="InterPro"/>
</dbReference>
<keyword evidence="6" id="KW-0067">ATP-binding</keyword>
<accession>A0A368HCJ6</accession>
<dbReference type="SUPFAM" id="SSF55261">
    <property type="entry name" value="GAD domain-like"/>
    <property type="match status" value="1"/>
</dbReference>
<dbReference type="Gene3D" id="1.50.10.10">
    <property type="match status" value="1"/>
</dbReference>
<comment type="cofactor">
    <cofactor evidence="12">
        <name>Ca(2+)</name>
        <dbReference type="ChEBI" id="CHEBI:29108"/>
    </cofactor>
</comment>
<dbReference type="PANTHER" id="PTHR45679:SF6">
    <property type="entry name" value="ER DEGRADATION-ENHANCING ALPHA-MANNOSIDASE-LIKE PROTEIN 2"/>
    <property type="match status" value="1"/>
</dbReference>
<keyword evidence="9" id="KW-0325">Glycoprotein</keyword>
<evidence type="ECO:0000256" key="13">
    <source>
        <dbReference type="RuleBase" id="RU361193"/>
    </source>
</evidence>
<dbReference type="Pfam" id="PF00152">
    <property type="entry name" value="tRNA-synt_2"/>
    <property type="match status" value="1"/>
</dbReference>
<keyword evidence="12" id="KW-0106">Calcium</keyword>
<dbReference type="EC" id="3.2.1.-" evidence="13"/>
<evidence type="ECO:0000256" key="14">
    <source>
        <dbReference type="SAM" id="MobiDB-lite"/>
    </source>
</evidence>
<comment type="subcellular location">
    <subcellularLocation>
        <location evidence="1">Endoplasmic reticulum</location>
    </subcellularLocation>
</comment>